<dbReference type="AlphaFoldDB" id="A0AAD0KPB0"/>
<reference evidence="1 2" key="1">
    <citation type="submission" date="2018-05" db="EMBL/GenBank/DDBJ databases">
        <title>Evolution of small genomes with special reference to Mycobacterium leprae.</title>
        <authorList>
            <person name="Mohanty P.S."/>
            <person name="Bansal A.K."/>
            <person name="Gupta U.D."/>
            <person name="Naaz F."/>
            <person name="Dwivedi V.D."/>
            <person name="Singh H."/>
            <person name="Gupta G."/>
            <person name="Sharma S."/>
            <person name="Arora M."/>
        </authorList>
    </citation>
    <scope>NUCLEOTIDE SEQUENCE [LARGE SCALE GENOMIC DNA]</scope>
    <source>
        <strain evidence="1 2">MRHRU-235-G</strain>
    </source>
</reference>
<gene>
    <name evidence="1" type="ORF">DIJ64_00295</name>
</gene>
<evidence type="ECO:0000313" key="2">
    <source>
        <dbReference type="Proteomes" id="UP000249682"/>
    </source>
</evidence>
<organism evidence="1 2">
    <name type="scientific">Mycobacterium leprae</name>
    <dbReference type="NCBI Taxonomy" id="1769"/>
    <lineage>
        <taxon>Bacteria</taxon>
        <taxon>Bacillati</taxon>
        <taxon>Actinomycetota</taxon>
        <taxon>Actinomycetes</taxon>
        <taxon>Mycobacteriales</taxon>
        <taxon>Mycobacteriaceae</taxon>
        <taxon>Mycobacterium</taxon>
    </lineage>
</organism>
<proteinExistence type="predicted"/>
<sequence length="101" mass="10662">MSLSKMGALGTRAGWPGHHIIATYLRGPHAGEGGGKNCGWQKLTNARLKSTAKCSTALLRSPRNRDGCSEKSSAALVIDSVISLVTSSRTGWVTMFGQVFA</sequence>
<dbReference type="Proteomes" id="UP000249682">
    <property type="component" value="Chromosome"/>
</dbReference>
<dbReference type="RefSeq" id="WP_041322268.1">
    <property type="nucleotide sequence ID" value="NZ_CP029543.1"/>
</dbReference>
<protein>
    <submittedName>
        <fullName evidence="1">Uncharacterized protein</fullName>
    </submittedName>
</protein>
<name>A0AAD0KPB0_MYCLR</name>
<evidence type="ECO:0000313" key="1">
    <source>
        <dbReference type="EMBL" id="AWV47068.1"/>
    </source>
</evidence>
<dbReference type="EMBL" id="CP029543">
    <property type="protein sequence ID" value="AWV47068.1"/>
    <property type="molecule type" value="Genomic_DNA"/>
</dbReference>
<accession>A0AAD0KPB0</accession>